<keyword evidence="5 6" id="KW-0472">Membrane</keyword>
<reference evidence="7 8" key="1">
    <citation type="submission" date="2021-03" db="EMBL/GenBank/DDBJ databases">
        <title>The complete genome sequence of Acetobacter suratthaniensis TBRC 1719.</title>
        <authorList>
            <person name="Charoenyingcharoen P."/>
            <person name="Yukphan P."/>
        </authorList>
    </citation>
    <scope>NUCLEOTIDE SEQUENCE [LARGE SCALE GENOMIC DNA]</scope>
    <source>
        <strain evidence="7 8">TBRC 1719</strain>
    </source>
</reference>
<feature type="transmembrane region" description="Helical" evidence="6">
    <location>
        <begin position="27"/>
        <end position="50"/>
    </location>
</feature>
<dbReference type="Proteomes" id="UP000664399">
    <property type="component" value="Unassembled WGS sequence"/>
</dbReference>
<dbReference type="PANTHER" id="PTHR45649">
    <property type="entry name" value="AMINO-ACID PERMEASE BAT1"/>
    <property type="match status" value="1"/>
</dbReference>
<feature type="transmembrane region" description="Helical" evidence="6">
    <location>
        <begin position="451"/>
        <end position="471"/>
    </location>
</feature>
<dbReference type="RefSeq" id="WP_207854390.1">
    <property type="nucleotide sequence ID" value="NZ_JAFVMG010000008.1"/>
</dbReference>
<keyword evidence="2" id="KW-0813">Transport</keyword>
<keyword evidence="4 6" id="KW-1133">Transmembrane helix</keyword>
<feature type="transmembrane region" description="Helical" evidence="6">
    <location>
        <begin position="173"/>
        <end position="190"/>
    </location>
</feature>
<organism evidence="7 8">
    <name type="scientific">Acetobacter suratthaniensis</name>
    <dbReference type="NCBI Taxonomy" id="1502841"/>
    <lineage>
        <taxon>Bacteria</taxon>
        <taxon>Pseudomonadati</taxon>
        <taxon>Pseudomonadota</taxon>
        <taxon>Alphaproteobacteria</taxon>
        <taxon>Acetobacterales</taxon>
        <taxon>Acetobacteraceae</taxon>
        <taxon>Acetobacter</taxon>
    </lineage>
</organism>
<comment type="subcellular location">
    <subcellularLocation>
        <location evidence="1">Membrane</location>
        <topology evidence="1">Multi-pass membrane protein</topology>
    </subcellularLocation>
</comment>
<feature type="transmembrane region" description="Helical" evidence="6">
    <location>
        <begin position="105"/>
        <end position="131"/>
    </location>
</feature>
<name>A0ABS3LMH8_9PROT</name>
<feature type="transmembrane region" description="Helical" evidence="6">
    <location>
        <begin position="349"/>
        <end position="373"/>
    </location>
</feature>
<feature type="transmembrane region" description="Helical" evidence="6">
    <location>
        <begin position="418"/>
        <end position="439"/>
    </location>
</feature>
<comment type="caution">
    <text evidence="7">The sequence shown here is derived from an EMBL/GenBank/DDBJ whole genome shotgun (WGS) entry which is preliminary data.</text>
</comment>
<keyword evidence="8" id="KW-1185">Reference proteome</keyword>
<dbReference type="Pfam" id="PF13520">
    <property type="entry name" value="AA_permease_2"/>
    <property type="match status" value="1"/>
</dbReference>
<evidence type="ECO:0000256" key="2">
    <source>
        <dbReference type="ARBA" id="ARBA00022448"/>
    </source>
</evidence>
<feature type="transmembrane region" description="Helical" evidence="6">
    <location>
        <begin position="250"/>
        <end position="273"/>
    </location>
</feature>
<keyword evidence="3 6" id="KW-0812">Transmembrane</keyword>
<evidence type="ECO:0000313" key="7">
    <source>
        <dbReference type="EMBL" id="MBO1328550.1"/>
    </source>
</evidence>
<evidence type="ECO:0000256" key="5">
    <source>
        <dbReference type="ARBA" id="ARBA00023136"/>
    </source>
</evidence>
<evidence type="ECO:0000256" key="1">
    <source>
        <dbReference type="ARBA" id="ARBA00004141"/>
    </source>
</evidence>
<accession>A0ABS3LMH8</accession>
<dbReference type="InterPro" id="IPR002293">
    <property type="entry name" value="AA/rel_permease1"/>
</dbReference>
<dbReference type="Gene3D" id="1.20.1740.10">
    <property type="entry name" value="Amino acid/polyamine transporter I"/>
    <property type="match status" value="1"/>
</dbReference>
<evidence type="ECO:0000313" key="8">
    <source>
        <dbReference type="Proteomes" id="UP000664399"/>
    </source>
</evidence>
<feature type="transmembrane region" description="Helical" evidence="6">
    <location>
        <begin position="379"/>
        <end position="406"/>
    </location>
</feature>
<feature type="transmembrane region" description="Helical" evidence="6">
    <location>
        <begin position="62"/>
        <end position="84"/>
    </location>
</feature>
<gene>
    <name evidence="7" type="ORF">J2D75_08675</name>
</gene>
<evidence type="ECO:0000256" key="4">
    <source>
        <dbReference type="ARBA" id="ARBA00022989"/>
    </source>
</evidence>
<evidence type="ECO:0000256" key="6">
    <source>
        <dbReference type="SAM" id="Phobius"/>
    </source>
</evidence>
<dbReference type="PANTHER" id="PTHR45649:SF26">
    <property type="entry name" value="OS04G0435100 PROTEIN"/>
    <property type="match status" value="1"/>
</dbReference>
<protein>
    <submittedName>
        <fullName evidence="7">Amino acid permease</fullName>
    </submittedName>
</protein>
<proteinExistence type="predicted"/>
<sequence length="483" mass="50801">MQGNDRVIQSDDRNLEQFGYKPQFHRVLGFFADFSIGYSYMSPLAGFYALFSYALATAGPSFFWTMPLVLLGHTINALIFAEISSEYPIAGSVYQWSRRLVGERWGFLTGWMYFLALVGVAAGLAAGVAPYLAALIGIEATNTFDTCVALSIIVLSASLNLIGTKVLGKMTELGVWAGLVGLVVCGGYMLCFARHQPFSVLFESFGAGAGHRTGAMMAASLLGIWIFFGHEACGDLAEEVHDASREVPRAMLTTMLAGGGSALLIALGMILAVPDMAGAVSGAVSNPADAALRAAIGPVGATAMLGCLMLVAFSATISVIASTSRLLFSMGRDRVIPFSVAMSRVNPRTGLPMAAVLAATVLPCVVLLVGGFAPHIAEAVINFATAGIYTTFTMVLIAGALARLGGWIPAGPFRLGGFGWPLTVVALCFEVGALINLVWPRPASVDQNLVSVMLIPIVLLCVFCIGVVLAVRRPATIEKGIEK</sequence>
<dbReference type="PIRSF" id="PIRSF006060">
    <property type="entry name" value="AA_transporter"/>
    <property type="match status" value="1"/>
</dbReference>
<feature type="transmembrane region" description="Helical" evidence="6">
    <location>
        <begin position="143"/>
        <end position="161"/>
    </location>
</feature>
<feature type="transmembrane region" description="Helical" evidence="6">
    <location>
        <begin position="303"/>
        <end position="328"/>
    </location>
</feature>
<dbReference type="EMBL" id="JAFVMG010000008">
    <property type="protein sequence ID" value="MBO1328550.1"/>
    <property type="molecule type" value="Genomic_DNA"/>
</dbReference>
<feature type="transmembrane region" description="Helical" evidence="6">
    <location>
        <begin position="210"/>
        <end position="229"/>
    </location>
</feature>
<evidence type="ECO:0000256" key="3">
    <source>
        <dbReference type="ARBA" id="ARBA00022692"/>
    </source>
</evidence>